<evidence type="ECO:0000256" key="1">
    <source>
        <dbReference type="SAM" id="MobiDB-lite"/>
    </source>
</evidence>
<evidence type="ECO:0000313" key="4">
    <source>
        <dbReference type="EMBL" id="UQX88562.1"/>
    </source>
</evidence>
<dbReference type="RefSeq" id="WP_249772182.1">
    <property type="nucleotide sequence ID" value="NZ_CP097332.1"/>
</dbReference>
<evidence type="ECO:0000256" key="2">
    <source>
        <dbReference type="SAM" id="Phobius"/>
    </source>
</evidence>
<keyword evidence="2" id="KW-1133">Transmembrane helix</keyword>
<evidence type="ECO:0000259" key="3">
    <source>
        <dbReference type="Pfam" id="PF12089"/>
    </source>
</evidence>
<protein>
    <submittedName>
        <fullName evidence="4">DUF3566 domain-containing protein</fullName>
    </submittedName>
</protein>
<feature type="region of interest" description="Disordered" evidence="1">
    <location>
        <begin position="1"/>
        <end position="48"/>
    </location>
</feature>
<name>A0ABY4QZ33_9ACTN</name>
<dbReference type="InterPro" id="IPR021949">
    <property type="entry name" value="DUF3566_TM"/>
</dbReference>
<dbReference type="Proteomes" id="UP001056336">
    <property type="component" value="Chromosome"/>
</dbReference>
<keyword evidence="5" id="KW-1185">Reference proteome</keyword>
<sequence length="164" mass="16860">MASSSGYNSGAVGLAPEAGGPGTPPGVNAPKASKATKAARGRSANRQPRKARLTLSHINVYSVFKFSCVLAIALFFVWLIAVGVLYGVLDVAGVLDRINQAVGKVSGSTTSKNVVTGSIVFGTAIIIGAVYIVLFIAITTIGSMIYNLCADLVGGVELTLSERE</sequence>
<gene>
    <name evidence="4" type="ORF">M6D93_00825</name>
</gene>
<dbReference type="Pfam" id="PF12089">
    <property type="entry name" value="DUF3566"/>
    <property type="match status" value="1"/>
</dbReference>
<accession>A0ABY4QZ33</accession>
<keyword evidence="2" id="KW-0812">Transmembrane</keyword>
<organism evidence="4 5">
    <name type="scientific">Jatrophihabitans telluris</name>
    <dbReference type="NCBI Taxonomy" id="2038343"/>
    <lineage>
        <taxon>Bacteria</taxon>
        <taxon>Bacillati</taxon>
        <taxon>Actinomycetota</taxon>
        <taxon>Actinomycetes</taxon>
        <taxon>Jatrophihabitantales</taxon>
        <taxon>Jatrophihabitantaceae</taxon>
        <taxon>Jatrophihabitans</taxon>
    </lineage>
</organism>
<feature type="transmembrane region" description="Helical" evidence="2">
    <location>
        <begin position="114"/>
        <end position="138"/>
    </location>
</feature>
<feature type="transmembrane region" description="Helical" evidence="2">
    <location>
        <begin position="58"/>
        <end position="89"/>
    </location>
</feature>
<reference evidence="4" key="2">
    <citation type="submission" date="2022-05" db="EMBL/GenBank/DDBJ databases">
        <authorList>
            <person name="Kim J.-S."/>
            <person name="Lee K."/>
            <person name="Suh M."/>
            <person name="Eom M."/>
            <person name="Kim J.-S."/>
            <person name="Kim D.-S."/>
            <person name="Ko S.-H."/>
            <person name="Shin Y."/>
            <person name="Lee J.-S."/>
        </authorList>
    </citation>
    <scope>NUCLEOTIDE SEQUENCE</scope>
    <source>
        <strain evidence="4">N237</strain>
    </source>
</reference>
<proteinExistence type="predicted"/>
<dbReference type="EMBL" id="CP097332">
    <property type="protein sequence ID" value="UQX88562.1"/>
    <property type="molecule type" value="Genomic_DNA"/>
</dbReference>
<feature type="domain" description="DUF3566" evidence="3">
    <location>
        <begin position="48"/>
        <end position="162"/>
    </location>
</feature>
<keyword evidence="2" id="KW-0472">Membrane</keyword>
<evidence type="ECO:0000313" key="5">
    <source>
        <dbReference type="Proteomes" id="UP001056336"/>
    </source>
</evidence>
<reference evidence="4" key="1">
    <citation type="journal article" date="2018" name="Int. J. Syst. Evol. Microbiol.">
        <title>Jatrophihabitans telluris sp. nov., isolated from sediment soil of lava forest wetlands and the emended description of the genus Jatrophihabitans.</title>
        <authorList>
            <person name="Lee K.C."/>
            <person name="Suh M.K."/>
            <person name="Eom M.K."/>
            <person name="Kim K.K."/>
            <person name="Kim J.S."/>
            <person name="Kim D.S."/>
            <person name="Ko S.H."/>
            <person name="Shin Y.K."/>
            <person name="Lee J.S."/>
        </authorList>
    </citation>
    <scope>NUCLEOTIDE SEQUENCE</scope>
    <source>
        <strain evidence="4">N237</strain>
    </source>
</reference>